<keyword evidence="8" id="KW-1185">Reference proteome</keyword>
<dbReference type="SUPFAM" id="SSF46689">
    <property type="entry name" value="Homeodomain-like"/>
    <property type="match status" value="1"/>
</dbReference>
<evidence type="ECO:0000256" key="4">
    <source>
        <dbReference type="PROSITE-ProRule" id="PRU00335"/>
    </source>
</evidence>
<evidence type="ECO:0000256" key="5">
    <source>
        <dbReference type="SAM" id="MobiDB-lite"/>
    </source>
</evidence>
<feature type="region of interest" description="Disordered" evidence="5">
    <location>
        <begin position="1"/>
        <end position="33"/>
    </location>
</feature>
<gene>
    <name evidence="7" type="ORF">SK069_19395</name>
</gene>
<dbReference type="InterPro" id="IPR049513">
    <property type="entry name" value="TetR_C_40"/>
</dbReference>
<feature type="DNA-binding region" description="H-T-H motif" evidence="4">
    <location>
        <begin position="55"/>
        <end position="74"/>
    </location>
</feature>
<organism evidence="7 8">
    <name type="scientific">Patulibacter brassicae</name>
    <dbReference type="NCBI Taxonomy" id="1705717"/>
    <lineage>
        <taxon>Bacteria</taxon>
        <taxon>Bacillati</taxon>
        <taxon>Actinomycetota</taxon>
        <taxon>Thermoleophilia</taxon>
        <taxon>Solirubrobacterales</taxon>
        <taxon>Patulibacteraceae</taxon>
        <taxon>Patulibacter</taxon>
    </lineage>
</organism>
<proteinExistence type="predicted"/>
<dbReference type="Pfam" id="PF00440">
    <property type="entry name" value="TetR_N"/>
    <property type="match status" value="1"/>
</dbReference>
<evidence type="ECO:0000313" key="8">
    <source>
        <dbReference type="Proteomes" id="UP001277761"/>
    </source>
</evidence>
<dbReference type="InterPro" id="IPR009057">
    <property type="entry name" value="Homeodomain-like_sf"/>
</dbReference>
<evidence type="ECO:0000313" key="7">
    <source>
        <dbReference type="EMBL" id="MDX8153771.1"/>
    </source>
</evidence>
<comment type="caution">
    <text evidence="7">The sequence shown here is derived from an EMBL/GenBank/DDBJ whole genome shotgun (WGS) entry which is preliminary data.</text>
</comment>
<evidence type="ECO:0000256" key="1">
    <source>
        <dbReference type="ARBA" id="ARBA00023015"/>
    </source>
</evidence>
<evidence type="ECO:0000259" key="6">
    <source>
        <dbReference type="PROSITE" id="PS50977"/>
    </source>
</evidence>
<accession>A0ABU4VPH9</accession>
<dbReference type="Pfam" id="PF21306">
    <property type="entry name" value="TetR_C_40"/>
    <property type="match status" value="1"/>
</dbReference>
<dbReference type="EMBL" id="JAXAVX010000020">
    <property type="protein sequence ID" value="MDX8153771.1"/>
    <property type="molecule type" value="Genomic_DNA"/>
</dbReference>
<feature type="domain" description="HTH tetR-type" evidence="6">
    <location>
        <begin position="32"/>
        <end position="92"/>
    </location>
</feature>
<keyword evidence="3" id="KW-0804">Transcription</keyword>
<reference evidence="7 8" key="1">
    <citation type="submission" date="2023-11" db="EMBL/GenBank/DDBJ databases">
        <authorList>
            <person name="Xu M."/>
            <person name="Jiang T."/>
        </authorList>
    </citation>
    <scope>NUCLEOTIDE SEQUENCE [LARGE SCALE GENOMIC DNA]</scope>
    <source>
        <strain evidence="7 8">SD</strain>
    </source>
</reference>
<dbReference type="PROSITE" id="PS50977">
    <property type="entry name" value="HTH_TETR_2"/>
    <property type="match status" value="1"/>
</dbReference>
<sequence length="249" mass="26348">MHADRTGPRSGDAGFFDRRVGPVSRTPDRRRQRTRRRLLDAGAEIIADRGASGLRIAEITSRAGVALGSFQNHFASKDELVAAVVGESIEALAGEIGAVAEADGDPAESAIAALRRFVRRAYEDPELCRVLVNLDHGERLFVEASRPFAETALSRACDAGRFAIDDLDIAVSSIIAGALAVVRRILDGHVGADADRVVALSALRAFGVDEPEAARIARLPLPSSHEAPARRGTVAVGRPGEDLSSGARS</sequence>
<keyword evidence="2 4" id="KW-0238">DNA-binding</keyword>
<feature type="region of interest" description="Disordered" evidence="5">
    <location>
        <begin position="219"/>
        <end position="249"/>
    </location>
</feature>
<name>A0ABU4VPH9_9ACTN</name>
<dbReference type="Proteomes" id="UP001277761">
    <property type="component" value="Unassembled WGS sequence"/>
</dbReference>
<evidence type="ECO:0000256" key="3">
    <source>
        <dbReference type="ARBA" id="ARBA00023163"/>
    </source>
</evidence>
<protein>
    <submittedName>
        <fullName evidence="7">TetR/AcrR family transcriptional regulator</fullName>
    </submittedName>
</protein>
<dbReference type="PANTHER" id="PTHR30055">
    <property type="entry name" value="HTH-TYPE TRANSCRIPTIONAL REGULATOR RUTR"/>
    <property type="match status" value="1"/>
</dbReference>
<keyword evidence="1" id="KW-0805">Transcription regulation</keyword>
<dbReference type="InterPro" id="IPR050109">
    <property type="entry name" value="HTH-type_TetR-like_transc_reg"/>
</dbReference>
<dbReference type="InterPro" id="IPR001647">
    <property type="entry name" value="HTH_TetR"/>
</dbReference>
<dbReference type="PRINTS" id="PR00455">
    <property type="entry name" value="HTHTETR"/>
</dbReference>
<dbReference type="PANTHER" id="PTHR30055:SF234">
    <property type="entry name" value="HTH-TYPE TRANSCRIPTIONAL REGULATOR BETI"/>
    <property type="match status" value="1"/>
</dbReference>
<dbReference type="Gene3D" id="1.10.357.10">
    <property type="entry name" value="Tetracycline Repressor, domain 2"/>
    <property type="match status" value="1"/>
</dbReference>
<evidence type="ECO:0000256" key="2">
    <source>
        <dbReference type="ARBA" id="ARBA00023125"/>
    </source>
</evidence>